<dbReference type="Gramene" id="Solyc12g040750.1.1">
    <property type="protein sequence ID" value="Solyc12g040750.1.1.1"/>
    <property type="gene ID" value="Solyc12g040750.1"/>
</dbReference>
<keyword evidence="6" id="KW-0677">Repeat</keyword>
<sequence>MFPEHRIIDLSYKSFSGSFPMSLFQHLKSTRTIDKSMGASRYHGATYYEDSITIATKGFYREIVRILYLYTVINLSSNKFSGKIPSIMGDLIVVHIMNLSHNGFQGHMTLSLGDLSSVESLDLSGNQLSEEIPQELASLTYISFLNISHNHLQGCIPQGTQFHTYESNSYEGNDRLHGFPISKSCGDAVVLDTNDSIS</sequence>
<comment type="subcellular location">
    <subcellularLocation>
        <location evidence="1">Cell membrane</location>
        <topology evidence="1">Single-pass type I membrane protein</topology>
    </subcellularLocation>
</comment>
<reference evidence="11" key="2">
    <citation type="submission" date="2019-01" db="UniProtKB">
        <authorList>
            <consortium name="EnsemblPlants"/>
        </authorList>
    </citation>
    <scope>IDENTIFICATION</scope>
    <source>
        <strain evidence="11">cv. Heinz 1706</strain>
    </source>
</reference>
<evidence type="ECO:0000256" key="10">
    <source>
        <dbReference type="ARBA" id="ARBA00023180"/>
    </source>
</evidence>
<keyword evidence="5" id="KW-0812">Transmembrane</keyword>
<dbReference type="Gene3D" id="3.80.10.10">
    <property type="entry name" value="Ribonuclease Inhibitor"/>
    <property type="match status" value="1"/>
</dbReference>
<dbReference type="STRING" id="4081.A0A3Q7J8B5"/>
<dbReference type="AlphaFoldDB" id="A0A3Q7J8B5"/>
<dbReference type="FunCoup" id="A0A3Q7J8B5">
    <property type="interactions" value="10"/>
</dbReference>
<evidence type="ECO:0000256" key="2">
    <source>
        <dbReference type="ARBA" id="ARBA00009592"/>
    </source>
</evidence>
<dbReference type="PANTHER" id="PTHR27004:SF428">
    <property type="entry name" value="OS01G0160600 PROTEIN"/>
    <property type="match status" value="1"/>
</dbReference>
<dbReference type="Pfam" id="PF00560">
    <property type="entry name" value="LRR_1"/>
    <property type="match status" value="1"/>
</dbReference>
<accession>A0A3Q7J8B5</accession>
<evidence type="ECO:0000313" key="12">
    <source>
        <dbReference type="Proteomes" id="UP000004994"/>
    </source>
</evidence>
<evidence type="ECO:0000313" key="11">
    <source>
        <dbReference type="EnsemblPlants" id="Solyc12g040750.1.1.1"/>
    </source>
</evidence>
<dbReference type="SUPFAM" id="SSF52058">
    <property type="entry name" value="L domain-like"/>
    <property type="match status" value="1"/>
</dbReference>
<keyword evidence="7" id="KW-1133">Transmembrane helix</keyword>
<evidence type="ECO:0000256" key="5">
    <source>
        <dbReference type="ARBA" id="ARBA00022692"/>
    </source>
</evidence>
<keyword evidence="12" id="KW-1185">Reference proteome</keyword>
<keyword evidence="9" id="KW-0675">Receptor</keyword>
<dbReference type="PaxDb" id="4081-Solyc12g040750.1.1"/>
<dbReference type="SMR" id="A0A3Q7J8B5"/>
<evidence type="ECO:0000256" key="9">
    <source>
        <dbReference type="ARBA" id="ARBA00023170"/>
    </source>
</evidence>
<dbReference type="PANTHER" id="PTHR27004">
    <property type="entry name" value="RECEPTOR-LIKE PROTEIN 12 ISOFORM X1"/>
    <property type="match status" value="1"/>
</dbReference>
<keyword evidence="10" id="KW-0325">Glycoprotein</keyword>
<dbReference type="InterPro" id="IPR032675">
    <property type="entry name" value="LRR_dom_sf"/>
</dbReference>
<evidence type="ECO:0000256" key="1">
    <source>
        <dbReference type="ARBA" id="ARBA00004251"/>
    </source>
</evidence>
<dbReference type="InterPro" id="IPR001611">
    <property type="entry name" value="Leu-rich_rpt"/>
</dbReference>
<keyword evidence="3" id="KW-1003">Cell membrane</keyword>
<dbReference type="OMA" id="HYANTLI"/>
<evidence type="ECO:0000256" key="4">
    <source>
        <dbReference type="ARBA" id="ARBA00022614"/>
    </source>
</evidence>
<keyword evidence="8" id="KW-0472">Membrane</keyword>
<organism evidence="11">
    <name type="scientific">Solanum lycopersicum</name>
    <name type="common">Tomato</name>
    <name type="synonym">Lycopersicon esculentum</name>
    <dbReference type="NCBI Taxonomy" id="4081"/>
    <lineage>
        <taxon>Eukaryota</taxon>
        <taxon>Viridiplantae</taxon>
        <taxon>Streptophyta</taxon>
        <taxon>Embryophyta</taxon>
        <taxon>Tracheophyta</taxon>
        <taxon>Spermatophyta</taxon>
        <taxon>Magnoliopsida</taxon>
        <taxon>eudicotyledons</taxon>
        <taxon>Gunneridae</taxon>
        <taxon>Pentapetalae</taxon>
        <taxon>asterids</taxon>
        <taxon>lamiids</taxon>
        <taxon>Solanales</taxon>
        <taxon>Solanaceae</taxon>
        <taxon>Solanoideae</taxon>
        <taxon>Solaneae</taxon>
        <taxon>Solanum</taxon>
        <taxon>Solanum subgen. Lycopersicon</taxon>
    </lineage>
</organism>
<proteinExistence type="inferred from homology"/>
<evidence type="ECO:0000256" key="6">
    <source>
        <dbReference type="ARBA" id="ARBA00022737"/>
    </source>
</evidence>
<protein>
    <submittedName>
        <fullName evidence="11">Uncharacterized protein</fullName>
    </submittedName>
</protein>
<evidence type="ECO:0000256" key="8">
    <source>
        <dbReference type="ARBA" id="ARBA00023136"/>
    </source>
</evidence>
<dbReference type="FunFam" id="3.80.10.10:FF:000383">
    <property type="entry name" value="Leucine-rich repeat receptor protein kinase EMS1"/>
    <property type="match status" value="1"/>
</dbReference>
<dbReference type="GO" id="GO:0005886">
    <property type="term" value="C:plasma membrane"/>
    <property type="evidence" value="ECO:0007669"/>
    <property type="project" value="UniProtKB-SubCell"/>
</dbReference>
<dbReference type="Proteomes" id="UP000004994">
    <property type="component" value="Chromosome 12"/>
</dbReference>
<evidence type="ECO:0000256" key="7">
    <source>
        <dbReference type="ARBA" id="ARBA00022989"/>
    </source>
</evidence>
<keyword evidence="4" id="KW-0433">Leucine-rich repeat</keyword>
<reference evidence="11" key="1">
    <citation type="journal article" date="2012" name="Nature">
        <title>The tomato genome sequence provides insights into fleshy fruit evolution.</title>
        <authorList>
            <consortium name="Tomato Genome Consortium"/>
        </authorList>
    </citation>
    <scope>NUCLEOTIDE SEQUENCE [LARGE SCALE GENOMIC DNA]</scope>
    <source>
        <strain evidence="11">cv. Heinz 1706</strain>
    </source>
</reference>
<comment type="similarity">
    <text evidence="2">Belongs to the RLP family.</text>
</comment>
<dbReference type="EnsemblPlants" id="Solyc12g040750.1.1">
    <property type="protein sequence ID" value="Solyc12g040750.1.1.1"/>
    <property type="gene ID" value="Solyc12g040750.1"/>
</dbReference>
<dbReference type="Pfam" id="PF13855">
    <property type="entry name" value="LRR_8"/>
    <property type="match status" value="1"/>
</dbReference>
<evidence type="ECO:0000256" key="3">
    <source>
        <dbReference type="ARBA" id="ARBA00022475"/>
    </source>
</evidence>
<dbReference type="InParanoid" id="A0A3Q7J8B5"/>
<name>A0A3Q7J8B5_SOLLC</name>